<sequence>MPSIPECCLSSSSTSSNVLTNMSFHVDNSSFSSLVSMDEVQSDLSKEESKSVLLERSSSVFGFKEEASLMGRVSRICRATWRPRGPCPSNTPQKMWPLWPAKS</sequence>
<proteinExistence type="predicted"/>
<organism evidence="2">
    <name type="scientific">Arundo donax</name>
    <name type="common">Giant reed</name>
    <name type="synonym">Donax arundinaceus</name>
    <dbReference type="NCBI Taxonomy" id="35708"/>
    <lineage>
        <taxon>Eukaryota</taxon>
        <taxon>Viridiplantae</taxon>
        <taxon>Streptophyta</taxon>
        <taxon>Embryophyta</taxon>
        <taxon>Tracheophyta</taxon>
        <taxon>Spermatophyta</taxon>
        <taxon>Magnoliopsida</taxon>
        <taxon>Liliopsida</taxon>
        <taxon>Poales</taxon>
        <taxon>Poaceae</taxon>
        <taxon>PACMAD clade</taxon>
        <taxon>Arundinoideae</taxon>
        <taxon>Arundineae</taxon>
        <taxon>Arundo</taxon>
    </lineage>
</organism>
<reference evidence="2" key="2">
    <citation type="journal article" date="2015" name="Data Brief">
        <title>Shoot transcriptome of the giant reed, Arundo donax.</title>
        <authorList>
            <person name="Barrero R.A."/>
            <person name="Guerrero F.D."/>
            <person name="Moolhuijzen P."/>
            <person name="Goolsby J.A."/>
            <person name="Tidwell J."/>
            <person name="Bellgard S.E."/>
            <person name="Bellgard M.I."/>
        </authorList>
    </citation>
    <scope>NUCLEOTIDE SEQUENCE</scope>
    <source>
        <tissue evidence="2">Shoot tissue taken approximately 20 cm above the soil surface</tissue>
    </source>
</reference>
<protein>
    <submittedName>
        <fullName evidence="2">Uncharacterized protein</fullName>
    </submittedName>
</protein>
<evidence type="ECO:0000313" key="2">
    <source>
        <dbReference type="EMBL" id="JAD74830.1"/>
    </source>
</evidence>
<accession>A0A0A9CN59</accession>
<feature type="region of interest" description="Disordered" evidence="1">
    <location>
        <begin position="84"/>
        <end position="103"/>
    </location>
</feature>
<evidence type="ECO:0000256" key="1">
    <source>
        <dbReference type="SAM" id="MobiDB-lite"/>
    </source>
</evidence>
<dbReference type="EMBL" id="GBRH01223065">
    <property type="protein sequence ID" value="JAD74830.1"/>
    <property type="molecule type" value="Transcribed_RNA"/>
</dbReference>
<name>A0A0A9CN59_ARUDO</name>
<reference evidence="2" key="1">
    <citation type="submission" date="2014-09" db="EMBL/GenBank/DDBJ databases">
        <authorList>
            <person name="Magalhaes I.L.F."/>
            <person name="Oliveira U."/>
            <person name="Santos F.R."/>
            <person name="Vidigal T.H.D.A."/>
            <person name="Brescovit A.D."/>
            <person name="Santos A.J."/>
        </authorList>
    </citation>
    <scope>NUCLEOTIDE SEQUENCE</scope>
    <source>
        <tissue evidence="2">Shoot tissue taken approximately 20 cm above the soil surface</tissue>
    </source>
</reference>
<dbReference type="AlphaFoldDB" id="A0A0A9CN59"/>